<name>A0A212FGU5_DANPL</name>
<evidence type="ECO:0000313" key="2">
    <source>
        <dbReference type="Proteomes" id="UP000007151"/>
    </source>
</evidence>
<dbReference type="Proteomes" id="UP000007151">
    <property type="component" value="Unassembled WGS sequence"/>
</dbReference>
<dbReference type="KEGG" id="dpl:KGM_204837"/>
<protein>
    <submittedName>
        <fullName evidence="1">Uncharacterized protein</fullName>
    </submittedName>
</protein>
<dbReference type="InParanoid" id="A0A212FGU5"/>
<proteinExistence type="predicted"/>
<dbReference type="EMBL" id="AGBW02008593">
    <property type="protein sequence ID" value="OWR52971.1"/>
    <property type="molecule type" value="Genomic_DNA"/>
</dbReference>
<dbReference type="AlphaFoldDB" id="A0A212FGU5"/>
<accession>A0A212FGU5</accession>
<gene>
    <name evidence="1" type="ORF">KGM_204837</name>
</gene>
<keyword evidence="2" id="KW-1185">Reference proteome</keyword>
<reference evidence="1 2" key="1">
    <citation type="journal article" date="2011" name="Cell">
        <title>The monarch butterfly genome yields insights into long-distance migration.</title>
        <authorList>
            <person name="Zhan S."/>
            <person name="Merlin C."/>
            <person name="Boore J.L."/>
            <person name="Reppert S.M."/>
        </authorList>
    </citation>
    <scope>NUCLEOTIDE SEQUENCE [LARGE SCALE GENOMIC DNA]</scope>
    <source>
        <strain evidence="1">F-2</strain>
    </source>
</reference>
<evidence type="ECO:0000313" key="1">
    <source>
        <dbReference type="EMBL" id="OWR52971.1"/>
    </source>
</evidence>
<sequence>MLRLNADPKQNAAEINANKQRNPLTCKCAPSPTLDTSNNLNGNLPRNIRERCVTRVTRSACCFQLSGVTNKGHRTRIFRWTLTARYLCITLHRI</sequence>
<organism evidence="1 2">
    <name type="scientific">Danaus plexippus plexippus</name>
    <dbReference type="NCBI Taxonomy" id="278856"/>
    <lineage>
        <taxon>Eukaryota</taxon>
        <taxon>Metazoa</taxon>
        <taxon>Ecdysozoa</taxon>
        <taxon>Arthropoda</taxon>
        <taxon>Hexapoda</taxon>
        <taxon>Insecta</taxon>
        <taxon>Pterygota</taxon>
        <taxon>Neoptera</taxon>
        <taxon>Endopterygota</taxon>
        <taxon>Lepidoptera</taxon>
        <taxon>Glossata</taxon>
        <taxon>Ditrysia</taxon>
        <taxon>Papilionoidea</taxon>
        <taxon>Nymphalidae</taxon>
        <taxon>Danainae</taxon>
        <taxon>Danaini</taxon>
        <taxon>Danaina</taxon>
        <taxon>Danaus</taxon>
        <taxon>Danaus</taxon>
    </lineage>
</organism>
<comment type="caution">
    <text evidence="1">The sequence shown here is derived from an EMBL/GenBank/DDBJ whole genome shotgun (WGS) entry which is preliminary data.</text>
</comment>